<organism evidence="1 2">
    <name type="scientific">Haloarcula marismortui ATCC 33800</name>
    <dbReference type="NCBI Taxonomy" id="662476"/>
    <lineage>
        <taxon>Archaea</taxon>
        <taxon>Methanobacteriati</taxon>
        <taxon>Methanobacteriota</taxon>
        <taxon>Stenosarchaea group</taxon>
        <taxon>Halobacteria</taxon>
        <taxon>Halobacteriales</taxon>
        <taxon>Haloarculaceae</taxon>
        <taxon>Haloarcula</taxon>
    </lineage>
</organism>
<dbReference type="OrthoDB" id="229248at2157"/>
<dbReference type="KEGG" id="hsin:KDQ40_00895"/>
<evidence type="ECO:0000313" key="2">
    <source>
        <dbReference type="Proteomes" id="UP000682967"/>
    </source>
</evidence>
<evidence type="ECO:0000313" key="1">
    <source>
        <dbReference type="EMBL" id="QUJ72341.1"/>
    </source>
</evidence>
<protein>
    <submittedName>
        <fullName evidence="1">PRC-barrel domain containing protein</fullName>
    </submittedName>
</protein>
<proteinExistence type="predicted"/>
<accession>A0A8T8KDR2</accession>
<dbReference type="Proteomes" id="UP000682967">
    <property type="component" value="Chromosome"/>
</dbReference>
<sequence length="92" mass="9882">MRVPPVATTAMSTIQLTDDDVGKTIVTSTGNEIGIVSGYRYGTAYVDPDPGVKTTLLTKLGWEDTDADDGYPLQTDAVDTITEDQIRLSTDL</sequence>
<dbReference type="EMBL" id="CP073366">
    <property type="protein sequence ID" value="QUJ72341.1"/>
    <property type="molecule type" value="Genomic_DNA"/>
</dbReference>
<name>A0A8T8KDR2_9EURY</name>
<reference evidence="1" key="1">
    <citation type="submission" date="2021-04" db="EMBL/GenBank/DDBJ databases">
        <title>Complete Genome sequence and Methylome Analysis of the Haloarchaeon Haloarcula sinaiiensis.</title>
        <authorList>
            <person name="Fomenkov A."/>
            <person name="DasSarma P."/>
            <person name="DasSarma S."/>
            <person name="Roberts R.J."/>
        </authorList>
    </citation>
    <scope>NUCLEOTIDE SEQUENCE</scope>
    <source>
        <strain evidence="1">ATCC 33800</strain>
    </source>
</reference>
<dbReference type="AlphaFoldDB" id="A0A8T8KDR2"/>
<gene>
    <name evidence="1" type="ORF">KDQ40_00895</name>
</gene>